<dbReference type="PANTHER" id="PTHR47447:SF17">
    <property type="entry name" value="OS12G0638900 PROTEIN"/>
    <property type="match status" value="1"/>
</dbReference>
<feature type="compositionally biased region" description="Basic residues" evidence="6">
    <location>
        <begin position="137"/>
        <end position="146"/>
    </location>
</feature>
<dbReference type="OrthoDB" id="1908178at2759"/>
<dbReference type="Pfam" id="PF01535">
    <property type="entry name" value="PPR"/>
    <property type="match status" value="2"/>
</dbReference>
<evidence type="ECO:0000256" key="6">
    <source>
        <dbReference type="SAM" id="MobiDB-lite"/>
    </source>
</evidence>
<dbReference type="PANTHER" id="PTHR47447">
    <property type="entry name" value="OS03G0856100 PROTEIN"/>
    <property type="match status" value="1"/>
</dbReference>
<gene>
    <name evidence="7" type="ORF">AMS68_003643</name>
</gene>
<feature type="region of interest" description="Disordered" evidence="6">
    <location>
        <begin position="137"/>
        <end position="168"/>
    </location>
</feature>
<reference evidence="7 8" key="1">
    <citation type="journal article" date="2016" name="Sci. Rep.">
        <title>Peltaster fructicola genome reveals evolution from an invasive phytopathogen to an ectophytic parasite.</title>
        <authorList>
            <person name="Xu C."/>
            <person name="Chen H."/>
            <person name="Gleason M.L."/>
            <person name="Xu J.R."/>
            <person name="Liu H."/>
            <person name="Zhang R."/>
            <person name="Sun G."/>
        </authorList>
    </citation>
    <scope>NUCLEOTIDE SEQUENCE [LARGE SCALE GENOMIC DNA]</scope>
    <source>
        <strain evidence="7 8">LNHT1506</strain>
    </source>
</reference>
<comment type="similarity">
    <text evidence="1">Belongs to the CCM1 family.</text>
</comment>
<sequence>MSKLGTSLKPQIISAISKITSTTRPECKTTALPRSSYHTLNLRTQPPQNGGELKTLEDRFLGLLLQAGSCQKHRTSVHKSQGRAQCRTLVMSSQRRSGAVAAKVEHDDDEIQQSRAIHEPGLQHGEIVRHPHRIRNQSRHSLKRSRRVYDAAQPKHSAPEELAKVGEEGASQTVIGTVSMEEGAAIQTYKPVGSHRHNRVPTERRSRHTPERRYRGVDSYGLQMNDHLADLPVIPRSKYQEMVDIYGLPIEEEPESKSHTPSLADWGMGLGSSMDSIIQYPLAPRLTISAQEEDRARRREKQLREALTPQHIQMLDQLHRLLGQPPGTINQNRIWQLYSGLPSPQVYYLSHKDVDRLFQHLAWVEYKSFQGAKEKVFQLLEQCNKEGIALHRHHWTTAITLAGRWVRNIETDQVREAIETWMSMEQHGIRADPVVFNVLFDVAAKAGRFALADTIHSEMKARDMPINRYFRCSMIHCAGMRKDGDAVRAAFNEFVAGGDIVDTAVMNLVLRSLIRSGEGEAAEHVFSNMKSLHAEKFPGANARSWQERRAFTKSLTKTVAALQKKQKKHEASFFGSYYSNKDQLEELQRLTPIHPDESTYRIIIGYHALVSGDLGRIQELLSEMRAEGFHIHGSVYVNIFWGFVRHGGFTFSAWTPDLLEHFWREFTAAVPYEDVLENRSAVVQDDTSLTMTDVDHELSVMSEDHRPVHFSVIVAKNIMHAFYRCCGKARMIKAWKDIQASWVSMTPEEEAILHAYCRKRLREHIWQDSNE</sequence>
<feature type="region of interest" description="Disordered" evidence="6">
    <location>
        <begin position="192"/>
        <end position="213"/>
    </location>
</feature>
<evidence type="ECO:0008006" key="9">
    <source>
        <dbReference type="Google" id="ProtNLM"/>
    </source>
</evidence>
<dbReference type="EMBL" id="CP051140">
    <property type="protein sequence ID" value="QIW98125.1"/>
    <property type="molecule type" value="Genomic_DNA"/>
</dbReference>
<dbReference type="Gene3D" id="1.25.40.10">
    <property type="entry name" value="Tetratricopeptide repeat domain"/>
    <property type="match status" value="1"/>
</dbReference>
<dbReference type="Proteomes" id="UP000503462">
    <property type="component" value="Chromosome 2"/>
</dbReference>
<evidence type="ECO:0000256" key="4">
    <source>
        <dbReference type="ARBA" id="ARBA00044511"/>
    </source>
</evidence>
<keyword evidence="2" id="KW-0677">Repeat</keyword>
<feature type="compositionally biased region" description="Basic and acidic residues" evidence="6">
    <location>
        <begin position="157"/>
        <end position="167"/>
    </location>
</feature>
<dbReference type="InterPro" id="IPR002885">
    <property type="entry name" value="PPR_rpt"/>
</dbReference>
<comment type="function">
    <text evidence="3">Regulates mitochondrial small subunit maturation by controlling 15S rRNA 5'-end processing. Localizes to the 5' precursor of the 15S rRNA in a position that is subsequently occupied by mS47 in the mature yeast mtSSU. Uses structure and sequence-specific RNA recognition, binding to a single-stranded region of the precursor and specifically recognizing bases -6 to -1. The exchange of Ccm1 for mS47 is coupled to the irreversible removal of precursor rRNA that is accompanied by conformational changes of the mitoribosomal proteins uS5m and mS26. These conformational changes signal completion of 5'-end rRNA processing through protection of the mature 5'-end of the 15S rRNA and stabilization of mS47. The removal of the 5' precursor together with the dissociation of Ccm1 may be catalyzed by the 5'-3' exoribonuclease Pet127. Involved in the specific removal of group I introns in mitochondrial encoded transcripts.</text>
</comment>
<protein>
    <recommendedName>
        <fullName evidence="9">Pentacotripeptide-repeat region of PRORP domain-containing protein</fullName>
    </recommendedName>
</protein>
<feature type="repeat" description="PPR" evidence="5">
    <location>
        <begin position="432"/>
        <end position="466"/>
    </location>
</feature>
<evidence type="ECO:0000256" key="5">
    <source>
        <dbReference type="PROSITE-ProRule" id="PRU00708"/>
    </source>
</evidence>
<evidence type="ECO:0000256" key="3">
    <source>
        <dbReference type="ARBA" id="ARBA00044493"/>
    </source>
</evidence>
<dbReference type="InterPro" id="IPR011990">
    <property type="entry name" value="TPR-like_helical_dom_sf"/>
</dbReference>
<evidence type="ECO:0000256" key="2">
    <source>
        <dbReference type="ARBA" id="ARBA00022737"/>
    </source>
</evidence>
<organism evidence="7 8">
    <name type="scientific">Peltaster fructicola</name>
    <dbReference type="NCBI Taxonomy" id="286661"/>
    <lineage>
        <taxon>Eukaryota</taxon>
        <taxon>Fungi</taxon>
        <taxon>Dikarya</taxon>
        <taxon>Ascomycota</taxon>
        <taxon>Pezizomycotina</taxon>
        <taxon>Dothideomycetes</taxon>
        <taxon>Dothideomycetes incertae sedis</taxon>
        <taxon>Peltaster</taxon>
    </lineage>
</organism>
<accession>A0A6H0XTX5</accession>
<evidence type="ECO:0000256" key="1">
    <source>
        <dbReference type="ARBA" id="ARBA00006192"/>
    </source>
</evidence>
<dbReference type="PROSITE" id="PS51375">
    <property type="entry name" value="PPR"/>
    <property type="match status" value="1"/>
</dbReference>
<proteinExistence type="inferred from homology"/>
<comment type="subunit">
    <text evidence="4">Binds to mitochondrial small subunit 15S rRNA.</text>
</comment>
<name>A0A6H0XTX5_9PEZI</name>
<keyword evidence="8" id="KW-1185">Reference proteome</keyword>
<dbReference type="AlphaFoldDB" id="A0A6H0XTX5"/>
<feature type="compositionally biased region" description="Basic and acidic residues" evidence="6">
    <location>
        <begin position="200"/>
        <end position="213"/>
    </location>
</feature>
<evidence type="ECO:0000313" key="8">
    <source>
        <dbReference type="Proteomes" id="UP000503462"/>
    </source>
</evidence>
<evidence type="ECO:0000313" key="7">
    <source>
        <dbReference type="EMBL" id="QIW98125.1"/>
    </source>
</evidence>